<dbReference type="Gene3D" id="1.10.455.10">
    <property type="entry name" value="Ribosomal protein S7 domain"/>
    <property type="match status" value="1"/>
</dbReference>
<dbReference type="SUPFAM" id="SSF47973">
    <property type="entry name" value="Ribosomal protein S7"/>
    <property type="match status" value="1"/>
</dbReference>
<dbReference type="NCBIfam" id="TIGR01028">
    <property type="entry name" value="uS7_euk_arch"/>
    <property type="match status" value="1"/>
</dbReference>
<dbReference type="AlphaFoldDB" id="A0A059F1P6"/>
<dbReference type="GO" id="GO:0030490">
    <property type="term" value="P:maturation of SSU-rRNA"/>
    <property type="evidence" value="ECO:0007669"/>
    <property type="project" value="EnsemblFungi"/>
</dbReference>
<dbReference type="EMBL" id="KK365151">
    <property type="protein sequence ID" value="KCZ81070.1"/>
    <property type="molecule type" value="Genomic_DNA"/>
</dbReference>
<evidence type="ECO:0000256" key="1">
    <source>
        <dbReference type="ARBA" id="ARBA00007151"/>
    </source>
</evidence>
<gene>
    <name evidence="5" type="ORF">H312_01494</name>
</gene>
<dbReference type="PIRSF" id="PIRSF002122">
    <property type="entry name" value="RPS7p_RPS7a_RPS5e_RPS7o"/>
    <property type="match status" value="1"/>
</dbReference>
<organism evidence="5 6">
    <name type="scientific">Anncaliia algerae PRA339</name>
    <dbReference type="NCBI Taxonomy" id="1288291"/>
    <lineage>
        <taxon>Eukaryota</taxon>
        <taxon>Fungi</taxon>
        <taxon>Fungi incertae sedis</taxon>
        <taxon>Microsporidia</taxon>
        <taxon>Tubulinosematoidea</taxon>
        <taxon>Tubulinosematidae</taxon>
        <taxon>Anncaliia</taxon>
    </lineage>
</organism>
<accession>A0A059F1P6</accession>
<dbReference type="InterPro" id="IPR000235">
    <property type="entry name" value="Ribosomal_uS7"/>
</dbReference>
<evidence type="ECO:0000256" key="2">
    <source>
        <dbReference type="ARBA" id="ARBA00022980"/>
    </source>
</evidence>
<dbReference type="CDD" id="cd14867">
    <property type="entry name" value="uS7_Eukaryote"/>
    <property type="match status" value="1"/>
</dbReference>
<dbReference type="Pfam" id="PF00177">
    <property type="entry name" value="Ribosomal_S7"/>
    <property type="match status" value="1"/>
</dbReference>
<dbReference type="InterPro" id="IPR023798">
    <property type="entry name" value="Ribosomal_uS7_dom"/>
</dbReference>
<name>A0A059F1P6_9MICR</name>
<proteinExistence type="inferred from homology"/>
<keyword evidence="2 5" id="KW-0689">Ribosomal protein</keyword>
<sequence length="195" mass="21821">MEFELEETKLKLFNLYSYSEVQVKDTSLAPYINVETDISYPHTASRHNKYQFGKAKIPILERFICTLMRRGRNNGKKSLATKALRNAFTIISTITKSNPLQVLVDAIVNSGPREDCARIGKGGAMRRTSVDVSALRRLNIAIYLLGKGIRQSARKGTKTIAECIADELIPAAKNSPNSFGVKKKDEIERMAKSNR</sequence>
<dbReference type="GO" id="GO:0003735">
    <property type="term" value="F:structural constituent of ribosome"/>
    <property type="evidence" value="ECO:0007669"/>
    <property type="project" value="EnsemblFungi"/>
</dbReference>
<feature type="domain" description="Small ribosomal subunit protein uS7" evidence="4">
    <location>
        <begin position="41"/>
        <end position="195"/>
    </location>
</feature>
<reference evidence="5 6" key="2">
    <citation type="submission" date="2014-03" db="EMBL/GenBank/DDBJ databases">
        <title>The Genome Sequence of Anncaliia algerae insect isolate PRA339.</title>
        <authorList>
            <consortium name="The Broad Institute Genome Sequencing Platform"/>
            <consortium name="The Broad Institute Genome Sequencing Center for Infectious Disease"/>
            <person name="Cuomo C."/>
            <person name="Becnel J."/>
            <person name="Sanscrainte N."/>
            <person name="Walker B."/>
            <person name="Young S.K."/>
            <person name="Zeng Q."/>
            <person name="Gargeya S."/>
            <person name="Fitzgerald M."/>
            <person name="Haas B."/>
            <person name="Abouelleil A."/>
            <person name="Alvarado L."/>
            <person name="Arachchi H.M."/>
            <person name="Berlin A.M."/>
            <person name="Chapman S.B."/>
            <person name="Dewar J."/>
            <person name="Goldberg J."/>
            <person name="Griggs A."/>
            <person name="Gujja S."/>
            <person name="Hansen M."/>
            <person name="Howarth C."/>
            <person name="Imamovic A."/>
            <person name="Larimer J."/>
            <person name="McCowan C."/>
            <person name="Murphy C."/>
            <person name="Neiman D."/>
            <person name="Pearson M."/>
            <person name="Priest M."/>
            <person name="Roberts A."/>
            <person name="Saif S."/>
            <person name="Shea T."/>
            <person name="Sisk P."/>
            <person name="Sykes S."/>
            <person name="Wortman J."/>
            <person name="Nusbaum C."/>
            <person name="Birren B."/>
        </authorList>
    </citation>
    <scope>NUCLEOTIDE SEQUENCE [LARGE SCALE GENOMIC DNA]</scope>
    <source>
        <strain evidence="5 6">PRA339</strain>
    </source>
</reference>
<dbReference type="OrthoDB" id="10264639at2759"/>
<reference evidence="6" key="1">
    <citation type="submission" date="2013-02" db="EMBL/GenBank/DDBJ databases">
        <authorList>
            <consortium name="The Broad Institute Genome Sequencing Platform"/>
            <person name="Cuomo C."/>
            <person name="Becnel J."/>
            <person name="Sanscrainte N."/>
            <person name="Walker B."/>
            <person name="Young S.K."/>
            <person name="Zeng Q."/>
            <person name="Gargeya S."/>
            <person name="Fitzgerald M."/>
            <person name="Haas B."/>
            <person name="Abouelleil A."/>
            <person name="Alvarado L."/>
            <person name="Arachchi H.M."/>
            <person name="Berlin A.M."/>
            <person name="Chapman S.B."/>
            <person name="Dewar J."/>
            <person name="Goldberg J."/>
            <person name="Griggs A."/>
            <person name="Gujja S."/>
            <person name="Hansen M."/>
            <person name="Howarth C."/>
            <person name="Imamovic A."/>
            <person name="Larimer J."/>
            <person name="McCowan C."/>
            <person name="Murphy C."/>
            <person name="Neiman D."/>
            <person name="Pearson M."/>
            <person name="Priest M."/>
            <person name="Roberts A."/>
            <person name="Saif S."/>
            <person name="Shea T."/>
            <person name="Sisk P."/>
            <person name="Sykes S."/>
            <person name="Wortman J."/>
            <person name="Nusbaum C."/>
            <person name="Birren B."/>
        </authorList>
    </citation>
    <scope>NUCLEOTIDE SEQUENCE [LARGE SCALE GENOMIC DNA]</scope>
    <source>
        <strain evidence="6">PRA339</strain>
    </source>
</reference>
<evidence type="ECO:0000313" key="5">
    <source>
        <dbReference type="EMBL" id="KCZ81070.1"/>
    </source>
</evidence>
<keyword evidence="3" id="KW-0687">Ribonucleoprotein</keyword>
<evidence type="ECO:0000259" key="4">
    <source>
        <dbReference type="Pfam" id="PF00177"/>
    </source>
</evidence>
<dbReference type="PANTHER" id="PTHR11205">
    <property type="entry name" value="RIBOSOMAL PROTEIN S7"/>
    <property type="match status" value="1"/>
</dbReference>
<dbReference type="HOGENOM" id="CLU_063975_0_0_1"/>
<protein>
    <submittedName>
        <fullName evidence="5">Ribosomal protein S7</fullName>
    </submittedName>
</protein>
<evidence type="ECO:0000313" key="6">
    <source>
        <dbReference type="Proteomes" id="UP000030655"/>
    </source>
</evidence>
<evidence type="ECO:0000256" key="3">
    <source>
        <dbReference type="ARBA" id="ARBA00023274"/>
    </source>
</evidence>
<dbReference type="VEuPathDB" id="MicrosporidiaDB:H312_01494"/>
<dbReference type="GO" id="GO:0000054">
    <property type="term" value="P:ribosomal subunit export from nucleus"/>
    <property type="evidence" value="ECO:0007669"/>
    <property type="project" value="EnsemblFungi"/>
</dbReference>
<dbReference type="GO" id="GO:0006412">
    <property type="term" value="P:translation"/>
    <property type="evidence" value="ECO:0007669"/>
    <property type="project" value="InterPro"/>
</dbReference>
<dbReference type="InterPro" id="IPR036823">
    <property type="entry name" value="Ribosomal_uS7_dom_sf"/>
</dbReference>
<dbReference type="STRING" id="1288291.A0A059F1P6"/>
<dbReference type="InterPro" id="IPR005716">
    <property type="entry name" value="Ribosomal_uS7_euk/arc"/>
</dbReference>
<keyword evidence="6" id="KW-1185">Reference proteome</keyword>
<dbReference type="GO" id="GO:0022627">
    <property type="term" value="C:cytosolic small ribosomal subunit"/>
    <property type="evidence" value="ECO:0007669"/>
    <property type="project" value="EnsemblFungi"/>
</dbReference>
<comment type="similarity">
    <text evidence="1">Belongs to the universal ribosomal protein uS7 family.</text>
</comment>
<dbReference type="Proteomes" id="UP000030655">
    <property type="component" value="Unassembled WGS sequence"/>
</dbReference>